<reference evidence="5" key="1">
    <citation type="submission" date="2022-01" db="EMBL/GenBank/DDBJ databases">
        <authorList>
            <person name="King R."/>
        </authorList>
    </citation>
    <scope>NUCLEOTIDE SEQUENCE</scope>
</reference>
<comment type="subcellular location">
    <subcellularLocation>
        <location evidence="1">Cytoplasm</location>
    </subcellularLocation>
</comment>
<evidence type="ECO:0000256" key="3">
    <source>
        <dbReference type="PROSITE-ProRule" id="PRU00221"/>
    </source>
</evidence>
<dbReference type="InterPro" id="IPR001680">
    <property type="entry name" value="WD40_rpt"/>
</dbReference>
<dbReference type="GO" id="GO:0034709">
    <property type="term" value="C:methylosome"/>
    <property type="evidence" value="ECO:0007669"/>
    <property type="project" value="TreeGrafter"/>
</dbReference>
<protein>
    <recommendedName>
        <fullName evidence="7">Methylosome protein 50</fullName>
    </recommendedName>
</protein>
<evidence type="ECO:0008006" key="7">
    <source>
        <dbReference type="Google" id="ProtNLM"/>
    </source>
</evidence>
<dbReference type="PROSITE" id="PS50082">
    <property type="entry name" value="WD_REPEATS_2"/>
    <property type="match status" value="3"/>
</dbReference>
<dbReference type="Pfam" id="PF00400">
    <property type="entry name" value="WD40"/>
    <property type="match status" value="4"/>
</dbReference>
<organism evidence="5 6">
    <name type="scientific">Nezara viridula</name>
    <name type="common">Southern green stink bug</name>
    <name type="synonym">Cimex viridulus</name>
    <dbReference type="NCBI Taxonomy" id="85310"/>
    <lineage>
        <taxon>Eukaryota</taxon>
        <taxon>Metazoa</taxon>
        <taxon>Ecdysozoa</taxon>
        <taxon>Arthropoda</taxon>
        <taxon>Hexapoda</taxon>
        <taxon>Insecta</taxon>
        <taxon>Pterygota</taxon>
        <taxon>Neoptera</taxon>
        <taxon>Paraneoptera</taxon>
        <taxon>Hemiptera</taxon>
        <taxon>Heteroptera</taxon>
        <taxon>Panheteroptera</taxon>
        <taxon>Pentatomomorpha</taxon>
        <taxon>Pentatomoidea</taxon>
        <taxon>Pentatomidae</taxon>
        <taxon>Pentatominae</taxon>
        <taxon>Nezara</taxon>
    </lineage>
</organism>
<sequence length="346" mass="38570">MENTECMNLEEGDHAQLEDKSNSKKPFSFTVVPFTIEPHLEFIDFSKEGHLLLGSSNLVGKIWSGSVWFFDSGDVTPLEKESLSGHGCESCVATGKFLDNWDKIIFGEDSGKVTICSIAKFEDDTTHFLPQHGETQHDGCITSIAVLKDKLYSVSAGSDMKINVWDNNSLEIQHKYSPAHSMEITCVCSSPEEGAIFSSCSLDGSALLWDLKQSKPASAISHHEFGLTSIAWKDDNTVVAGSIAGEVIYFDIRNRKEINRLQFDKHPVHRVSINCDQGLLAVCGNSNVIKVWDVNTLELVYTDIEHRGFVRDLSWNPVNNKLYSCGFDKRIFSHIVPSLAEKDMLM</sequence>
<dbReference type="InterPro" id="IPR015943">
    <property type="entry name" value="WD40/YVTN_repeat-like_dom_sf"/>
</dbReference>
<dbReference type="GO" id="GO:0007309">
    <property type="term" value="P:oocyte axis specification"/>
    <property type="evidence" value="ECO:0007669"/>
    <property type="project" value="TreeGrafter"/>
</dbReference>
<dbReference type="AlphaFoldDB" id="A0A9P0E6D5"/>
<dbReference type="SMART" id="SM00320">
    <property type="entry name" value="WD40"/>
    <property type="match status" value="5"/>
</dbReference>
<evidence type="ECO:0000313" key="5">
    <source>
        <dbReference type="EMBL" id="CAH1394764.1"/>
    </source>
</evidence>
<evidence type="ECO:0000256" key="2">
    <source>
        <dbReference type="ARBA" id="ARBA00022490"/>
    </source>
</evidence>
<proteinExistence type="predicted"/>
<dbReference type="PANTHER" id="PTHR46853:SF1">
    <property type="entry name" value="METHYLOSOME PROTEIN 50"/>
    <property type="match status" value="1"/>
</dbReference>
<accession>A0A9P0E6D5</accession>
<evidence type="ECO:0000256" key="4">
    <source>
        <dbReference type="SAM" id="MobiDB-lite"/>
    </source>
</evidence>
<keyword evidence="6" id="KW-1185">Reference proteome</keyword>
<dbReference type="SUPFAM" id="SSF50978">
    <property type="entry name" value="WD40 repeat-like"/>
    <property type="match status" value="1"/>
</dbReference>
<feature type="repeat" description="WD" evidence="3">
    <location>
        <begin position="261"/>
        <end position="302"/>
    </location>
</feature>
<keyword evidence="3" id="KW-0853">WD repeat</keyword>
<dbReference type="OrthoDB" id="10260946at2759"/>
<evidence type="ECO:0000256" key="1">
    <source>
        <dbReference type="ARBA" id="ARBA00004496"/>
    </source>
</evidence>
<dbReference type="Gene3D" id="2.130.10.10">
    <property type="entry name" value="YVTN repeat-like/Quinoprotein amine dehydrogenase"/>
    <property type="match status" value="1"/>
</dbReference>
<dbReference type="PANTHER" id="PTHR46853">
    <property type="entry name" value="METHYLOSOME PROTEIN 50"/>
    <property type="match status" value="1"/>
</dbReference>
<dbReference type="InterPro" id="IPR036322">
    <property type="entry name" value="WD40_repeat_dom_sf"/>
</dbReference>
<feature type="repeat" description="WD" evidence="3">
    <location>
        <begin position="134"/>
        <end position="175"/>
    </location>
</feature>
<feature type="region of interest" description="Disordered" evidence="4">
    <location>
        <begin position="1"/>
        <end position="21"/>
    </location>
</feature>
<evidence type="ECO:0000313" key="6">
    <source>
        <dbReference type="Proteomes" id="UP001152798"/>
    </source>
</evidence>
<name>A0A9P0E6D5_NEZVI</name>
<dbReference type="EMBL" id="OV725079">
    <property type="protein sequence ID" value="CAH1394764.1"/>
    <property type="molecule type" value="Genomic_DNA"/>
</dbReference>
<dbReference type="Proteomes" id="UP001152798">
    <property type="component" value="Chromosome 3"/>
</dbReference>
<dbReference type="InterPro" id="IPR052139">
    <property type="entry name" value="Methylosome_Comp_WDR77"/>
</dbReference>
<feature type="compositionally biased region" description="Basic and acidic residues" evidence="4">
    <location>
        <begin position="11"/>
        <end position="21"/>
    </location>
</feature>
<gene>
    <name evidence="5" type="ORF">NEZAVI_LOCUS5187</name>
</gene>
<keyword evidence="2" id="KW-0963">Cytoplasm</keyword>
<feature type="repeat" description="WD" evidence="3">
    <location>
        <begin position="177"/>
        <end position="219"/>
    </location>
</feature>